<evidence type="ECO:0000313" key="4">
    <source>
        <dbReference type="Proteomes" id="UP000013968"/>
    </source>
</evidence>
<sequence>MPHTTRTEPRTATVAACLLMAAPVLPGTPWFSLVVAAGLVASLVAAVRSRSAPGIRAVAVAAAVSAVFHVTILLDWPPAVRIALALVVVFGLPAGLGRLQSIGTAYGWLEPGRPTWPLAAAVVVLIVGTTTALVGWARFTDPVLPGYILAAKNSPLWQVALAVIAFSLFNAALEESLFRGVLLDEMATIWSVRAALIVQGVAFGLFHFNGFPSGWTGMVMAGVWGYFLGVLRVRSRGLLLPYITHIGADATIAVITVAGLSGPP</sequence>
<evidence type="ECO:0000313" key="3">
    <source>
        <dbReference type="EMBL" id="AGM06239.1"/>
    </source>
</evidence>
<keyword evidence="1" id="KW-0472">Membrane</keyword>
<organism evidence="3 4">
    <name type="scientific">Amycolatopsis keratiniphila</name>
    <dbReference type="NCBI Taxonomy" id="129921"/>
    <lineage>
        <taxon>Bacteria</taxon>
        <taxon>Bacillati</taxon>
        <taxon>Actinomycetota</taxon>
        <taxon>Actinomycetes</taxon>
        <taxon>Pseudonocardiales</taxon>
        <taxon>Pseudonocardiaceae</taxon>
        <taxon>Amycolatopsis</taxon>
        <taxon>Amycolatopsis japonica group</taxon>
    </lineage>
</organism>
<dbReference type="EMBL" id="CP003410">
    <property type="protein sequence ID" value="AGM06239.1"/>
    <property type="molecule type" value="Genomic_DNA"/>
</dbReference>
<keyword evidence="1" id="KW-1133">Transmembrane helix</keyword>
<feature type="transmembrane region" description="Helical" evidence="1">
    <location>
        <begin position="80"/>
        <end position="97"/>
    </location>
</feature>
<feature type="domain" description="CAAX prenyl protease 2/Lysostaphin resistance protein A-like" evidence="2">
    <location>
        <begin position="158"/>
        <end position="250"/>
    </location>
</feature>
<protein>
    <recommendedName>
        <fullName evidence="2">CAAX prenyl protease 2/Lysostaphin resistance protein A-like domain-containing protein</fullName>
    </recommendedName>
</protein>
<gene>
    <name evidence="3" type="ORF">AORI_3654</name>
</gene>
<dbReference type="InterPro" id="IPR003675">
    <property type="entry name" value="Rce1/LyrA-like_dom"/>
</dbReference>
<reference evidence="3 4" key="1">
    <citation type="journal article" date="2013" name="BMC Genomics">
        <title>ContigScape: a Cytoscape plugin facilitating microbial genome gap closing.</title>
        <authorList>
            <person name="Tang B."/>
            <person name="Wang Q."/>
            <person name="Yang M."/>
            <person name="Xie F."/>
            <person name="Zhu Y."/>
            <person name="Zhuo Y."/>
            <person name="Wang S."/>
            <person name="Gao H."/>
            <person name="Ding X."/>
            <person name="Zhang L."/>
            <person name="Zhao G."/>
            <person name="Zheng H."/>
        </authorList>
    </citation>
    <scope>NUCLEOTIDE SEQUENCE [LARGE SCALE GENOMIC DNA]</scope>
    <source>
        <strain evidence="3 4">HCCB10007</strain>
    </source>
</reference>
<feature type="transmembrane region" description="Helical" evidence="1">
    <location>
        <begin position="54"/>
        <end position="74"/>
    </location>
</feature>
<dbReference type="GO" id="GO:0004175">
    <property type="term" value="F:endopeptidase activity"/>
    <property type="evidence" value="ECO:0007669"/>
    <property type="project" value="UniProtKB-ARBA"/>
</dbReference>
<dbReference type="AlphaFoldDB" id="R4SS29"/>
<dbReference type="GO" id="GO:0080120">
    <property type="term" value="P:CAAX-box protein maturation"/>
    <property type="evidence" value="ECO:0007669"/>
    <property type="project" value="UniProtKB-ARBA"/>
</dbReference>
<name>R4SS29_9PSEU</name>
<feature type="transmembrane region" description="Helical" evidence="1">
    <location>
        <begin position="157"/>
        <end position="178"/>
    </location>
</feature>
<feature type="transmembrane region" description="Helical" evidence="1">
    <location>
        <begin position="238"/>
        <end position="260"/>
    </location>
</feature>
<dbReference type="PATRIC" id="fig|1156913.3.peg.3737"/>
<dbReference type="KEGG" id="aoi:AORI_3654"/>
<keyword evidence="4" id="KW-1185">Reference proteome</keyword>
<feature type="transmembrane region" description="Helical" evidence="1">
    <location>
        <begin position="118"/>
        <end position="137"/>
    </location>
</feature>
<feature type="transmembrane region" description="Helical" evidence="1">
    <location>
        <begin position="190"/>
        <end position="208"/>
    </location>
</feature>
<feature type="transmembrane region" description="Helical" evidence="1">
    <location>
        <begin position="214"/>
        <end position="231"/>
    </location>
</feature>
<dbReference type="Pfam" id="PF02517">
    <property type="entry name" value="Rce1-like"/>
    <property type="match status" value="1"/>
</dbReference>
<proteinExistence type="predicted"/>
<keyword evidence="1" id="KW-0812">Transmembrane</keyword>
<dbReference type="HOGENOM" id="CLU_1052278_0_0_11"/>
<dbReference type="Proteomes" id="UP000013968">
    <property type="component" value="Chromosome"/>
</dbReference>
<evidence type="ECO:0000259" key="2">
    <source>
        <dbReference type="Pfam" id="PF02517"/>
    </source>
</evidence>
<dbReference type="RefSeq" id="WP_016334005.1">
    <property type="nucleotide sequence ID" value="NC_021252.1"/>
</dbReference>
<feature type="transmembrane region" description="Helical" evidence="1">
    <location>
        <begin position="30"/>
        <end position="47"/>
    </location>
</feature>
<accession>R4SS29</accession>
<evidence type="ECO:0000256" key="1">
    <source>
        <dbReference type="SAM" id="Phobius"/>
    </source>
</evidence>